<evidence type="ECO:0000313" key="2">
    <source>
        <dbReference type="Proteomes" id="UP000005317"/>
    </source>
</evidence>
<dbReference type="GO" id="GO:0016853">
    <property type="term" value="F:isomerase activity"/>
    <property type="evidence" value="ECO:0007669"/>
    <property type="project" value="UniProtKB-KW"/>
</dbReference>
<keyword evidence="1" id="KW-0413">Isomerase</keyword>
<evidence type="ECO:0000313" key="1">
    <source>
        <dbReference type="EMBL" id="EIJ34745.1"/>
    </source>
</evidence>
<dbReference type="InterPro" id="IPR036237">
    <property type="entry name" value="Xyl_isomerase-like_sf"/>
</dbReference>
<accession>A0A656HI96</accession>
<name>A0A656HI96_THINJ</name>
<dbReference type="Gene3D" id="3.20.20.150">
    <property type="entry name" value="Divalent-metal-dependent TIM barrel enzymes"/>
    <property type="match status" value="1"/>
</dbReference>
<protein>
    <submittedName>
        <fullName evidence="1">Xylose isomerase domain-containing protein TIM barrel</fullName>
    </submittedName>
</protein>
<organism evidence="1 2">
    <name type="scientific">Thiothrix nivea (strain ATCC 35100 / DSM 5205 / JP2)</name>
    <dbReference type="NCBI Taxonomy" id="870187"/>
    <lineage>
        <taxon>Bacteria</taxon>
        <taxon>Pseudomonadati</taxon>
        <taxon>Pseudomonadota</taxon>
        <taxon>Gammaproteobacteria</taxon>
        <taxon>Thiotrichales</taxon>
        <taxon>Thiotrichaceae</taxon>
        <taxon>Thiothrix</taxon>
    </lineage>
</organism>
<gene>
    <name evidence="1" type="ORF">Thini_2179</name>
</gene>
<reference evidence="2" key="1">
    <citation type="journal article" date="2011" name="Stand. Genomic Sci.">
        <title>Genome sequence of the filamentous, gliding Thiothrix nivea neotype strain (JP2(T)).</title>
        <authorList>
            <person name="Lapidus A."/>
            <person name="Nolan M."/>
            <person name="Lucas S."/>
            <person name="Glavina Del Rio T."/>
            <person name="Tice H."/>
            <person name="Cheng J.F."/>
            <person name="Tapia R."/>
            <person name="Han C."/>
            <person name="Goodwin L."/>
            <person name="Pitluck S."/>
            <person name="Liolios K."/>
            <person name="Pagani I."/>
            <person name="Ivanova N."/>
            <person name="Huntemann M."/>
            <person name="Mavromatis K."/>
            <person name="Mikhailova N."/>
            <person name="Pati A."/>
            <person name="Chen A."/>
            <person name="Palaniappan K."/>
            <person name="Land M."/>
            <person name="Brambilla E.M."/>
            <person name="Rohde M."/>
            <person name="Abt B."/>
            <person name="Verbarg S."/>
            <person name="Goker M."/>
            <person name="Bristow J."/>
            <person name="Eisen J.A."/>
            <person name="Markowitz V."/>
            <person name="Hugenholtz P."/>
            <person name="Kyrpides N.C."/>
            <person name="Klenk H.P."/>
            <person name="Woyke T."/>
        </authorList>
    </citation>
    <scope>NUCLEOTIDE SEQUENCE [LARGE SCALE GENOMIC DNA]</scope>
    <source>
        <strain evidence="2">ATCC 35100 / DSM 5205 / JP2</strain>
    </source>
</reference>
<keyword evidence="2" id="KW-1185">Reference proteome</keyword>
<proteinExistence type="predicted"/>
<dbReference type="Proteomes" id="UP000005317">
    <property type="component" value="Unassembled WGS sequence"/>
</dbReference>
<dbReference type="EMBL" id="JH651384">
    <property type="protein sequence ID" value="EIJ34745.1"/>
    <property type="molecule type" value="Genomic_DNA"/>
</dbReference>
<sequence length="272" mass="31539">MQQFGYKIMKKNLAEEMPVVHAAIAQQRPLEVGLYTGDSEILDFIGATLREAAHPIPVNTHFNHYHSTLFELGSQEEQLHQQFADARALGSDYSVTHVHKWPVSLRPAFRETLAEHLTRQLLLLERFCAEYDHPVHIENTFHPLAFYQWLFALVERLELRYIRCCFDIGHAKIWSQESLPQWLQWLHELEGKGVRLHFHLHANNGLADQHLAFVESESLGLNRADDYIQAGDYFVAIARLHQQFPDSRKVFEVKPVLALENMTLVMGRLEIV</sequence>
<dbReference type="AlphaFoldDB" id="A0A656HI96"/>
<dbReference type="SUPFAM" id="SSF51658">
    <property type="entry name" value="Xylose isomerase-like"/>
    <property type="match status" value="1"/>
</dbReference>